<reference evidence="5 6" key="1">
    <citation type="journal article" date="2017" name="Nature">
        <title>Atmospheric trace gases support primary production in Antarctic desert surface soil.</title>
        <authorList>
            <person name="Ji M."/>
            <person name="Greening C."/>
            <person name="Vanwonterghem I."/>
            <person name="Carere C.R."/>
            <person name="Bay S.K."/>
            <person name="Steen J.A."/>
            <person name="Montgomery K."/>
            <person name="Lines T."/>
            <person name="Beardall J."/>
            <person name="van Dorst J."/>
            <person name="Snape I."/>
            <person name="Stott M.B."/>
            <person name="Hugenholtz P."/>
            <person name="Ferrari B.C."/>
        </authorList>
    </citation>
    <scope>NUCLEOTIDE SEQUENCE [LARGE SCALE GENOMIC DNA]</scope>
    <source>
        <strain evidence="5">RRmetagenome_bin12</strain>
    </source>
</reference>
<feature type="domain" description="HTH arsR-type" evidence="4">
    <location>
        <begin position="14"/>
        <end position="108"/>
    </location>
</feature>
<sequence length="124" mass="13617">MGHGVDGWTHVGQMDAELARAVAERMQVLATPSRVLILSRLKEGSCSVGELAEAVAMQQSAVSQQLRQLRHLGLVVGERRGKQVIYGLHDGHLAELIDQAVFHVEHLRIGDRQPVAPERQIETA</sequence>
<dbReference type="Pfam" id="PF01022">
    <property type="entry name" value="HTH_5"/>
    <property type="match status" value="1"/>
</dbReference>
<dbReference type="CDD" id="cd00090">
    <property type="entry name" value="HTH_ARSR"/>
    <property type="match status" value="1"/>
</dbReference>
<dbReference type="Gene3D" id="1.10.10.10">
    <property type="entry name" value="Winged helix-like DNA-binding domain superfamily/Winged helix DNA-binding domain"/>
    <property type="match status" value="1"/>
</dbReference>
<keyword evidence="1" id="KW-0805">Transcription regulation</keyword>
<keyword evidence="3" id="KW-0804">Transcription</keyword>
<dbReference type="GO" id="GO:0003700">
    <property type="term" value="F:DNA-binding transcription factor activity"/>
    <property type="evidence" value="ECO:0007669"/>
    <property type="project" value="InterPro"/>
</dbReference>
<dbReference type="SUPFAM" id="SSF46785">
    <property type="entry name" value="Winged helix' DNA-binding domain"/>
    <property type="match status" value="1"/>
</dbReference>
<gene>
    <name evidence="5" type="ORF">DLM65_12055</name>
</gene>
<dbReference type="PRINTS" id="PR00778">
    <property type="entry name" value="HTHARSR"/>
</dbReference>
<dbReference type="PANTHER" id="PTHR43132:SF6">
    <property type="entry name" value="HTH-TYPE TRANSCRIPTIONAL REPRESSOR CZRA"/>
    <property type="match status" value="1"/>
</dbReference>
<evidence type="ECO:0000313" key="5">
    <source>
        <dbReference type="EMBL" id="PZR78811.1"/>
    </source>
</evidence>
<dbReference type="EMBL" id="QHBU01000240">
    <property type="protein sequence ID" value="PZR78811.1"/>
    <property type="molecule type" value="Genomic_DNA"/>
</dbReference>
<accession>A0A2W6AM73</accession>
<keyword evidence="2" id="KW-0238">DNA-binding</keyword>
<dbReference type="AlphaFoldDB" id="A0A2W6AM73"/>
<proteinExistence type="predicted"/>
<evidence type="ECO:0000256" key="3">
    <source>
        <dbReference type="ARBA" id="ARBA00023163"/>
    </source>
</evidence>
<name>A0A2W6AM73_9BACT</name>
<dbReference type="PROSITE" id="PS50987">
    <property type="entry name" value="HTH_ARSR_2"/>
    <property type="match status" value="1"/>
</dbReference>
<dbReference type="Proteomes" id="UP000248724">
    <property type="component" value="Unassembled WGS sequence"/>
</dbReference>
<evidence type="ECO:0000313" key="6">
    <source>
        <dbReference type="Proteomes" id="UP000248724"/>
    </source>
</evidence>
<dbReference type="InterPro" id="IPR011991">
    <property type="entry name" value="ArsR-like_HTH"/>
</dbReference>
<evidence type="ECO:0000259" key="4">
    <source>
        <dbReference type="PROSITE" id="PS50987"/>
    </source>
</evidence>
<evidence type="ECO:0000256" key="2">
    <source>
        <dbReference type="ARBA" id="ARBA00023125"/>
    </source>
</evidence>
<comment type="caution">
    <text evidence="5">The sequence shown here is derived from an EMBL/GenBank/DDBJ whole genome shotgun (WGS) entry which is preliminary data.</text>
</comment>
<dbReference type="SMART" id="SM00418">
    <property type="entry name" value="HTH_ARSR"/>
    <property type="match status" value="1"/>
</dbReference>
<dbReference type="InterPro" id="IPR036390">
    <property type="entry name" value="WH_DNA-bd_sf"/>
</dbReference>
<organism evidence="5 6">
    <name type="scientific">Candidatus Aeolococcus gillhamiae</name>
    <dbReference type="NCBI Taxonomy" id="3127015"/>
    <lineage>
        <taxon>Bacteria</taxon>
        <taxon>Bacillati</taxon>
        <taxon>Candidatus Dormiibacterota</taxon>
        <taxon>Candidatus Dormibacteria</taxon>
        <taxon>Candidatus Aeolococcales</taxon>
        <taxon>Candidatus Aeolococcaceae</taxon>
        <taxon>Candidatus Aeolococcus</taxon>
    </lineage>
</organism>
<dbReference type="InterPro" id="IPR051011">
    <property type="entry name" value="Metal_resp_trans_reg"/>
</dbReference>
<dbReference type="NCBIfam" id="NF033788">
    <property type="entry name" value="HTH_metalloreg"/>
    <property type="match status" value="1"/>
</dbReference>
<dbReference type="InterPro" id="IPR036388">
    <property type="entry name" value="WH-like_DNA-bd_sf"/>
</dbReference>
<dbReference type="PANTHER" id="PTHR43132">
    <property type="entry name" value="ARSENICAL RESISTANCE OPERON REPRESSOR ARSR-RELATED"/>
    <property type="match status" value="1"/>
</dbReference>
<protein>
    <submittedName>
        <fullName evidence="5">Transcriptional regulator</fullName>
    </submittedName>
</protein>
<dbReference type="InterPro" id="IPR001845">
    <property type="entry name" value="HTH_ArsR_DNA-bd_dom"/>
</dbReference>
<evidence type="ECO:0000256" key="1">
    <source>
        <dbReference type="ARBA" id="ARBA00023015"/>
    </source>
</evidence>
<dbReference type="GO" id="GO:0003677">
    <property type="term" value="F:DNA binding"/>
    <property type="evidence" value="ECO:0007669"/>
    <property type="project" value="UniProtKB-KW"/>
</dbReference>